<comment type="subcellular location">
    <subcellularLocation>
        <location evidence="1">Membrane</location>
        <topology evidence="1">Multi-pass membrane protein</topology>
    </subcellularLocation>
</comment>
<keyword evidence="7 10" id="KW-0472">Membrane</keyword>
<feature type="transmembrane region" description="Helical" evidence="10">
    <location>
        <begin position="359"/>
        <end position="384"/>
    </location>
</feature>
<dbReference type="InterPro" id="IPR006153">
    <property type="entry name" value="Cation/H_exchanger_TM"/>
</dbReference>
<dbReference type="GO" id="GO:0015386">
    <property type="term" value="F:potassium:proton antiporter activity"/>
    <property type="evidence" value="ECO:0007669"/>
    <property type="project" value="TreeGrafter"/>
</dbReference>
<keyword evidence="9" id="KW-0050">Antiport</keyword>
<sequence length="757" mass="84032">MAATHATFAAESATCTIPSHATFAGMDEIVQVTDTPIDTSICFPPHPISRAKLRDSAKVEGFSKKHSISYPEWPAHNAIAVSRARPWLVKAIHTQNYHFFTTLYTTQNISMDAVLSYVSRQVVKRGARYLFRRVTGDDDDFAEPPLTDPEEDADPVTEEMFSSWALFILLFLLCSALWLSYYLQQRRIKAVHETVLSIFYGMIVGLVIRVAPGHYIQDAVKFKLGYFFNILLPPIILNSGYELHQANFFRNIGLILTFAIPGTFISLLVLGTILYCWTALGFDGVKLEWVDALAVGATLSATDPVTILSIFNAYKVDPKLYTIIFGESLLNDAISIVMFETCQQFHGKPLHFSSMFEGIGLFLMTFTVLTIIGMSVGILVALILKHSHVRRYPQIETCLVLLFAYQSYFFSNGAHMSGIVSLLFCGITLKHYAYFNMLRRTQIATKYIFQFLAQLSENFIFIYLGLSLFTEVELVFKPLLIIVTFVLICVARWCAVFPLSRFLNFLFRAKYEKINRSAGAAGGLGLHPEPEEISHSYQMMIFWAGLRGAVGVALALGLQGEAKLTLLATVLVVVVLTVIFFGGTTASMLEILGIKIGVVEEGDDSDDEFDLVAPKLAVGNSLSNVNVMGSRRYAPGTPLFPARTSLQAGYRLENSPQTGTARLLSSMTNSRVDLNDDDEFNTSDIDDLMAAPSPYDSANLATQNHNGVLGAFLSAEEHARWFTKFDEEVLKPVLLDSLPHLAGTLTDKYDEESGMGK</sequence>
<comment type="similarity">
    <text evidence="9">Belongs to the monovalent cation:proton antiporter 1 (CPA1) transporter (TC 2.A.36) family.</text>
</comment>
<dbReference type="AlphaFoldDB" id="A0A4P6XEN8"/>
<evidence type="ECO:0000256" key="2">
    <source>
        <dbReference type="ARBA" id="ARBA00022448"/>
    </source>
</evidence>
<evidence type="ECO:0000256" key="10">
    <source>
        <dbReference type="SAM" id="Phobius"/>
    </source>
</evidence>
<feature type="transmembrane region" description="Helical" evidence="10">
    <location>
        <begin position="164"/>
        <end position="183"/>
    </location>
</feature>
<dbReference type="GO" id="GO:0005769">
    <property type="term" value="C:early endosome"/>
    <property type="evidence" value="ECO:0007669"/>
    <property type="project" value="TreeGrafter"/>
</dbReference>
<dbReference type="Gene3D" id="6.10.140.1330">
    <property type="match status" value="1"/>
</dbReference>
<feature type="transmembrane region" description="Helical" evidence="10">
    <location>
        <begin position="253"/>
        <end position="280"/>
    </location>
</feature>
<dbReference type="STRING" id="2163413.A0A4P6XEN8"/>
<feature type="transmembrane region" description="Helical" evidence="10">
    <location>
        <begin position="447"/>
        <end position="466"/>
    </location>
</feature>
<feature type="transmembrane region" description="Helical" evidence="10">
    <location>
        <begin position="195"/>
        <end position="212"/>
    </location>
</feature>
<keyword evidence="5" id="KW-0915">Sodium</keyword>
<dbReference type="EMBL" id="CP034456">
    <property type="protein sequence ID" value="QBM85912.1"/>
    <property type="molecule type" value="Genomic_DNA"/>
</dbReference>
<dbReference type="GO" id="GO:0000329">
    <property type="term" value="C:fungal-type vacuole membrane"/>
    <property type="evidence" value="ECO:0007669"/>
    <property type="project" value="TreeGrafter"/>
</dbReference>
<feature type="transmembrane region" description="Helical" evidence="10">
    <location>
        <begin position="478"/>
        <end position="500"/>
    </location>
</feature>
<evidence type="ECO:0000256" key="8">
    <source>
        <dbReference type="ARBA" id="ARBA00023201"/>
    </source>
</evidence>
<dbReference type="GO" id="GO:0015385">
    <property type="term" value="F:sodium:proton antiporter activity"/>
    <property type="evidence" value="ECO:0007669"/>
    <property type="project" value="InterPro"/>
</dbReference>
<feature type="transmembrane region" description="Helical" evidence="10">
    <location>
        <begin position="416"/>
        <end position="435"/>
    </location>
</feature>
<keyword evidence="6 9" id="KW-0406">Ion transport</keyword>
<organism evidence="12 13">
    <name type="scientific">Metschnikowia aff. pulcherrima</name>
    <dbReference type="NCBI Taxonomy" id="2163413"/>
    <lineage>
        <taxon>Eukaryota</taxon>
        <taxon>Fungi</taxon>
        <taxon>Dikarya</taxon>
        <taxon>Ascomycota</taxon>
        <taxon>Saccharomycotina</taxon>
        <taxon>Pichiomycetes</taxon>
        <taxon>Metschnikowiaceae</taxon>
        <taxon>Metschnikowia</taxon>
    </lineage>
</organism>
<evidence type="ECO:0000256" key="9">
    <source>
        <dbReference type="RuleBase" id="RU003722"/>
    </source>
</evidence>
<dbReference type="Pfam" id="PF00999">
    <property type="entry name" value="Na_H_Exchanger"/>
    <property type="match status" value="1"/>
</dbReference>
<dbReference type="InterPro" id="IPR018422">
    <property type="entry name" value="Cation/H_exchanger_CPA1"/>
</dbReference>
<feature type="transmembrane region" description="Helical" evidence="10">
    <location>
        <begin position="564"/>
        <end position="586"/>
    </location>
</feature>
<dbReference type="NCBIfam" id="TIGR00840">
    <property type="entry name" value="b_cpa1"/>
    <property type="match status" value="1"/>
</dbReference>
<accession>A0A4P6XEN8</accession>
<evidence type="ECO:0000256" key="1">
    <source>
        <dbReference type="ARBA" id="ARBA00004141"/>
    </source>
</evidence>
<proteinExistence type="inferred from homology"/>
<dbReference type="GO" id="GO:0007035">
    <property type="term" value="P:vacuolar acidification"/>
    <property type="evidence" value="ECO:0007669"/>
    <property type="project" value="TreeGrafter"/>
</dbReference>
<keyword evidence="4 10" id="KW-1133">Transmembrane helix</keyword>
<keyword evidence="2 9" id="KW-0813">Transport</keyword>
<evidence type="ECO:0000256" key="5">
    <source>
        <dbReference type="ARBA" id="ARBA00023053"/>
    </source>
</evidence>
<evidence type="ECO:0000256" key="4">
    <source>
        <dbReference type="ARBA" id="ARBA00022989"/>
    </source>
</evidence>
<evidence type="ECO:0000313" key="12">
    <source>
        <dbReference type="EMBL" id="QBM85912.1"/>
    </source>
</evidence>
<evidence type="ECO:0000256" key="7">
    <source>
        <dbReference type="ARBA" id="ARBA00023136"/>
    </source>
</evidence>
<feature type="transmembrane region" description="Helical" evidence="10">
    <location>
        <begin position="292"/>
        <end position="313"/>
    </location>
</feature>
<keyword evidence="3 9" id="KW-0812">Transmembrane</keyword>
<dbReference type="PRINTS" id="PR01084">
    <property type="entry name" value="NAHEXCHNGR"/>
</dbReference>
<evidence type="ECO:0000313" key="13">
    <source>
        <dbReference type="Proteomes" id="UP000292447"/>
    </source>
</evidence>
<keyword evidence="8 9" id="KW-0739">Sodium transport</keyword>
<dbReference type="Proteomes" id="UP000292447">
    <property type="component" value="Chromosome I"/>
</dbReference>
<keyword evidence="13" id="KW-1185">Reference proteome</keyword>
<reference evidence="13" key="1">
    <citation type="submission" date="2019-03" db="EMBL/GenBank/DDBJ databases">
        <title>Snf2 controls pulcherriminic acid biosynthesis and connects pigmentation and antifungal activity of the yeast Metschnikowia pulcherrima.</title>
        <authorList>
            <person name="Gore-Lloyd D."/>
            <person name="Sumann I."/>
            <person name="Brachmann A.O."/>
            <person name="Schneeberger K."/>
            <person name="Ortiz-Merino R.A."/>
            <person name="Moreno-Beltran M."/>
            <person name="Schlaefli M."/>
            <person name="Kirner P."/>
            <person name="Santos Kron A."/>
            <person name="Wolfe K.H."/>
            <person name="Piel J."/>
            <person name="Ahrens C.H."/>
            <person name="Henk D."/>
            <person name="Freimoser F.M."/>
        </authorList>
    </citation>
    <scope>NUCLEOTIDE SEQUENCE [LARGE SCALE GENOMIC DNA]</scope>
    <source>
        <strain evidence="13">APC 1.2</strain>
    </source>
</reference>
<dbReference type="InterPro" id="IPR004709">
    <property type="entry name" value="NaH_exchanger"/>
</dbReference>
<name>A0A4P6XEN8_9ASCO</name>
<evidence type="ECO:0000256" key="6">
    <source>
        <dbReference type="ARBA" id="ARBA00023065"/>
    </source>
</evidence>
<dbReference type="PANTHER" id="PTHR10110:SF187">
    <property type="entry name" value="SODIUM_HYDROGEN EXCHANGER"/>
    <property type="match status" value="1"/>
</dbReference>
<dbReference type="GO" id="GO:0005770">
    <property type="term" value="C:late endosome"/>
    <property type="evidence" value="ECO:0007669"/>
    <property type="project" value="TreeGrafter"/>
</dbReference>
<gene>
    <name evidence="12" type="primary">MPUL0A05430</name>
    <name evidence="12" type="ORF">METSCH_A05430</name>
</gene>
<evidence type="ECO:0000259" key="11">
    <source>
        <dbReference type="Pfam" id="PF00999"/>
    </source>
</evidence>
<feature type="transmembrane region" description="Helical" evidence="10">
    <location>
        <begin position="224"/>
        <end position="241"/>
    </location>
</feature>
<evidence type="ECO:0000256" key="3">
    <source>
        <dbReference type="ARBA" id="ARBA00022692"/>
    </source>
</evidence>
<feature type="domain" description="Cation/H+ exchanger transmembrane" evidence="11">
    <location>
        <begin position="179"/>
        <end position="590"/>
    </location>
</feature>
<protein>
    <recommendedName>
        <fullName evidence="9">Sodium/hydrogen exchanger</fullName>
    </recommendedName>
</protein>
<dbReference type="PANTHER" id="PTHR10110">
    <property type="entry name" value="SODIUM/HYDROGEN EXCHANGER"/>
    <property type="match status" value="1"/>
</dbReference>